<evidence type="ECO:0000256" key="1">
    <source>
        <dbReference type="ARBA" id="ARBA00004651"/>
    </source>
</evidence>
<dbReference type="STRING" id="1552.A7L45_16530"/>
<dbReference type="Gene3D" id="1.20.1740.10">
    <property type="entry name" value="Amino acid/polyamine transporter I"/>
    <property type="match status" value="1"/>
</dbReference>
<dbReference type="PANTHER" id="PTHR42770:SF4">
    <property type="entry name" value="ARGININE_ORNITHINE ANTIPORTER-RELATED"/>
    <property type="match status" value="1"/>
</dbReference>
<dbReference type="Pfam" id="PF13520">
    <property type="entry name" value="AA_permease_2"/>
    <property type="match status" value="1"/>
</dbReference>
<evidence type="ECO:0000256" key="2">
    <source>
        <dbReference type="ARBA" id="ARBA00008220"/>
    </source>
</evidence>
<sequence length="473" mass="51591">MADKSKKLGVFSLTALVITSSIGAGIFNISGDLASGAAAGPAIIAWIIVGFGILMLSLSFNNLLLKKPELNGIFSYAEDGFGKFGGFISGWGYWLSAWLGNVAFATMLMSTLSYFFPVFGNGQNVASIIGASIIMWVLTYIVNRGVEEAALINTVVTIFKLIPIFLFIVIGIVAFKVDLFTNHFWGNISTNFKLSDIFSQVKSCMMVMMWVFVGIEGASMLSSRANKKSEAGRATILGLIGLLTIYILASMIPYGVMSKDQLAKLATPSMAYILKDIVGPWGAAFINVGLIISISGAWLSWTMLPSETTLLMARSKLLPKVFGKVNKAGAPTFSLIITAVLTQLFIFTFLFTDKAYQFAYSLCTAAILVCYLFVGLYQFKISYLNRHEKGQIKQIIVGLITVIFETWAIVVSGLNYTLLCLIAYIPGIVFFAMARKENGEKNWLTKRQAILTALIVIGAIYIISQLATRKVAI</sequence>
<dbReference type="GO" id="GO:1903826">
    <property type="term" value="P:L-arginine transmembrane transport"/>
    <property type="evidence" value="ECO:0007669"/>
    <property type="project" value="InterPro"/>
</dbReference>
<gene>
    <name evidence="11" type="ORF">A7L45_16530</name>
</gene>
<dbReference type="NCBIfam" id="TIGR03810">
    <property type="entry name" value="arg_ornith_anti"/>
    <property type="match status" value="1"/>
</dbReference>
<organism evidence="11 12">
    <name type="scientific">Clostridium estertheticum subsp. estertheticum</name>
    <dbReference type="NCBI Taxonomy" id="1552"/>
    <lineage>
        <taxon>Bacteria</taxon>
        <taxon>Bacillati</taxon>
        <taxon>Bacillota</taxon>
        <taxon>Clostridia</taxon>
        <taxon>Eubacteriales</taxon>
        <taxon>Clostridiaceae</taxon>
        <taxon>Clostridium</taxon>
    </lineage>
</organism>
<evidence type="ECO:0000256" key="4">
    <source>
        <dbReference type="ARBA" id="ARBA00022475"/>
    </source>
</evidence>
<feature type="transmembrane region" description="Helical" evidence="10">
    <location>
        <begin position="197"/>
        <end position="215"/>
    </location>
</feature>
<dbReference type="PIRSF" id="PIRSF006060">
    <property type="entry name" value="AA_transporter"/>
    <property type="match status" value="1"/>
</dbReference>
<evidence type="ECO:0000256" key="7">
    <source>
        <dbReference type="ARBA" id="ARBA00022989"/>
    </source>
</evidence>
<name>A0A1J0GJI9_9CLOT</name>
<feature type="transmembrane region" description="Helical" evidence="10">
    <location>
        <begin position="358"/>
        <end position="379"/>
    </location>
</feature>
<feature type="transmembrane region" description="Helical" evidence="10">
    <location>
        <begin position="236"/>
        <end position="257"/>
    </location>
</feature>
<keyword evidence="3" id="KW-0813">Transport</keyword>
<evidence type="ECO:0000256" key="8">
    <source>
        <dbReference type="ARBA" id="ARBA00023136"/>
    </source>
</evidence>
<evidence type="ECO:0000256" key="9">
    <source>
        <dbReference type="NCBIfam" id="TIGR03810"/>
    </source>
</evidence>
<dbReference type="GO" id="GO:0006527">
    <property type="term" value="P:L-arginine catabolic process"/>
    <property type="evidence" value="ECO:0007669"/>
    <property type="project" value="UniProtKB-UniRule"/>
</dbReference>
<dbReference type="InterPro" id="IPR002293">
    <property type="entry name" value="AA/rel_permease1"/>
</dbReference>
<evidence type="ECO:0000313" key="11">
    <source>
        <dbReference type="EMBL" id="APC41570.1"/>
    </source>
</evidence>
<dbReference type="InterPro" id="IPR022461">
    <property type="entry name" value="Arg/Orn_antiprt_ArcD"/>
</dbReference>
<comment type="similarity">
    <text evidence="2">Belongs to the amino acid-polyamine-organocation (APC) superfamily. Basic amino acid/polyamine antiporter (APA) (TC 2.A.3.2) family.</text>
</comment>
<keyword evidence="8 10" id="KW-0472">Membrane</keyword>
<dbReference type="RefSeq" id="WP_071613862.1">
    <property type="nucleotide sequence ID" value="NZ_CP015756.1"/>
</dbReference>
<evidence type="ECO:0000313" key="12">
    <source>
        <dbReference type="Proteomes" id="UP000182569"/>
    </source>
</evidence>
<dbReference type="NCBIfam" id="TIGR00905">
    <property type="entry name" value="2A0302"/>
    <property type="match status" value="1"/>
</dbReference>
<feature type="transmembrane region" description="Helical" evidence="10">
    <location>
        <begin position="93"/>
        <end position="116"/>
    </location>
</feature>
<dbReference type="PANTHER" id="PTHR42770">
    <property type="entry name" value="AMINO ACID TRANSPORTER-RELATED"/>
    <property type="match status" value="1"/>
</dbReference>
<keyword evidence="12" id="KW-1185">Reference proteome</keyword>
<dbReference type="InterPro" id="IPR050367">
    <property type="entry name" value="APC_superfamily"/>
</dbReference>
<protein>
    <recommendedName>
        <fullName evidence="9">Arginine-ornithine antiporter</fullName>
    </recommendedName>
</protein>
<dbReference type="OrthoDB" id="178667at2"/>
<proteinExistence type="inferred from homology"/>
<feature type="transmembrane region" description="Helical" evidence="10">
    <location>
        <begin position="33"/>
        <end position="58"/>
    </location>
</feature>
<dbReference type="EMBL" id="CP015756">
    <property type="protein sequence ID" value="APC41570.1"/>
    <property type="molecule type" value="Genomic_DNA"/>
</dbReference>
<dbReference type="GO" id="GO:0043858">
    <property type="term" value="F:arginine:ornithine antiporter activity"/>
    <property type="evidence" value="ECO:0007669"/>
    <property type="project" value="UniProtKB-UniRule"/>
</dbReference>
<keyword evidence="5 10" id="KW-0812">Transmembrane</keyword>
<evidence type="ECO:0000256" key="5">
    <source>
        <dbReference type="ARBA" id="ARBA00022692"/>
    </source>
</evidence>
<dbReference type="GO" id="GO:0005886">
    <property type="term" value="C:plasma membrane"/>
    <property type="evidence" value="ECO:0007669"/>
    <property type="project" value="UniProtKB-SubCell"/>
</dbReference>
<accession>A0A1J0GJI9</accession>
<feature type="transmembrane region" description="Helical" evidence="10">
    <location>
        <begin position="154"/>
        <end position="177"/>
    </location>
</feature>
<evidence type="ECO:0000256" key="3">
    <source>
        <dbReference type="ARBA" id="ARBA00022448"/>
    </source>
</evidence>
<comment type="subcellular location">
    <subcellularLocation>
        <location evidence="1">Cell membrane</location>
        <topology evidence="1">Multi-pass membrane protein</topology>
    </subcellularLocation>
</comment>
<keyword evidence="4" id="KW-1003">Cell membrane</keyword>
<keyword evidence="6" id="KW-0029">Amino-acid transport</keyword>
<feature type="transmembrane region" description="Helical" evidence="10">
    <location>
        <begin position="277"/>
        <end position="304"/>
    </location>
</feature>
<dbReference type="InterPro" id="IPR004754">
    <property type="entry name" value="Amino_acid_antiprt"/>
</dbReference>
<evidence type="ECO:0000256" key="6">
    <source>
        <dbReference type="ARBA" id="ARBA00022970"/>
    </source>
</evidence>
<feature type="transmembrane region" description="Helical" evidence="10">
    <location>
        <begin position="325"/>
        <end position="352"/>
    </location>
</feature>
<dbReference type="Proteomes" id="UP000182569">
    <property type="component" value="Chromosome"/>
</dbReference>
<reference evidence="12" key="1">
    <citation type="journal article" date="2016" name="Front. Microbiol.">
        <title>Complete Genome Sequence of Clostridium estertheticum DSM 8809, a Microbe Identified in Spoiled Vacuum Packed Beef.</title>
        <authorList>
            <person name="Yu Z."/>
            <person name="Gunn L."/>
            <person name="Brennan E."/>
            <person name="Reid R."/>
            <person name="Wall P.G."/>
            <person name="Gaora O.P."/>
            <person name="Hurley D."/>
            <person name="Bolton D."/>
            <person name="Fanning S."/>
        </authorList>
    </citation>
    <scope>NUCLEOTIDE SEQUENCE [LARGE SCALE GENOMIC DNA]</scope>
    <source>
        <strain evidence="12">DSM 8809</strain>
    </source>
</reference>
<feature type="transmembrane region" description="Helical" evidence="10">
    <location>
        <begin position="449"/>
        <end position="467"/>
    </location>
</feature>
<keyword evidence="7 10" id="KW-1133">Transmembrane helix</keyword>
<feature type="transmembrane region" description="Helical" evidence="10">
    <location>
        <begin position="122"/>
        <end position="142"/>
    </location>
</feature>
<dbReference type="KEGG" id="ceu:A7L45_16530"/>
<evidence type="ECO:0000256" key="10">
    <source>
        <dbReference type="SAM" id="Phobius"/>
    </source>
</evidence>
<feature type="transmembrane region" description="Helical" evidence="10">
    <location>
        <begin position="416"/>
        <end position="434"/>
    </location>
</feature>
<dbReference type="AlphaFoldDB" id="A0A1J0GJI9"/>